<evidence type="ECO:0000256" key="1">
    <source>
        <dbReference type="ARBA" id="ARBA00022679"/>
    </source>
</evidence>
<dbReference type="SUPFAM" id="SSF55729">
    <property type="entry name" value="Acyl-CoA N-acyltransferases (Nat)"/>
    <property type="match status" value="1"/>
</dbReference>
<evidence type="ECO:0000259" key="3">
    <source>
        <dbReference type="PROSITE" id="PS51186"/>
    </source>
</evidence>
<keyword evidence="2" id="KW-0012">Acyltransferase</keyword>
<name>A0A3D9QV06_9BACL</name>
<evidence type="ECO:0000256" key="2">
    <source>
        <dbReference type="ARBA" id="ARBA00023315"/>
    </source>
</evidence>
<dbReference type="EMBL" id="QTTN01000038">
    <property type="protein sequence ID" value="REE68080.1"/>
    <property type="molecule type" value="Genomic_DNA"/>
</dbReference>
<dbReference type="PROSITE" id="PS51186">
    <property type="entry name" value="GNAT"/>
    <property type="match status" value="1"/>
</dbReference>
<dbReference type="CDD" id="cd04301">
    <property type="entry name" value="NAT_SF"/>
    <property type="match status" value="1"/>
</dbReference>
<feature type="domain" description="N-acetyltransferase" evidence="3">
    <location>
        <begin position="1"/>
        <end position="119"/>
    </location>
</feature>
<dbReference type="Gene3D" id="3.40.630.30">
    <property type="match status" value="1"/>
</dbReference>
<evidence type="ECO:0000313" key="4">
    <source>
        <dbReference type="EMBL" id="REE68080.1"/>
    </source>
</evidence>
<dbReference type="AlphaFoldDB" id="A0A3D9QV06"/>
<reference evidence="4 5" key="1">
    <citation type="submission" date="2018-08" db="EMBL/GenBank/DDBJ databases">
        <title>Genomic Encyclopedia of Type Strains, Phase III (KMG-III): the genomes of soil and plant-associated and newly described type strains.</title>
        <authorList>
            <person name="Whitman W."/>
        </authorList>
    </citation>
    <scope>NUCLEOTIDE SEQUENCE [LARGE SCALE GENOMIC DNA]</scope>
    <source>
        <strain evidence="4 5">CGMCC 1.10966</strain>
    </source>
</reference>
<proteinExistence type="predicted"/>
<sequence>MLVAYSGNDAHLLDEPFLEQLRRQTPLLADSVIVKEAQDGEYYLDAIAVAEQFRGHGIAKRLMAAAEQRAAELGFDRTALIVEAYNDRAYKLYAASGYNEAGTLRIGDSGYRRMAKPLTL</sequence>
<accession>A0A3D9QV06</accession>
<dbReference type="Proteomes" id="UP000256304">
    <property type="component" value="Unassembled WGS sequence"/>
</dbReference>
<keyword evidence="5" id="KW-1185">Reference proteome</keyword>
<gene>
    <name evidence="4" type="ORF">A8990_1389</name>
</gene>
<keyword evidence="1" id="KW-0808">Transferase</keyword>
<comment type="caution">
    <text evidence="4">The sequence shown here is derived from an EMBL/GenBank/DDBJ whole genome shotgun (WGS) entry which is preliminary data.</text>
</comment>
<dbReference type="InterPro" id="IPR000182">
    <property type="entry name" value="GNAT_dom"/>
</dbReference>
<dbReference type="PANTHER" id="PTHR43420">
    <property type="entry name" value="ACETYLTRANSFERASE"/>
    <property type="match status" value="1"/>
</dbReference>
<dbReference type="InterPro" id="IPR016181">
    <property type="entry name" value="Acyl_CoA_acyltransferase"/>
</dbReference>
<dbReference type="Pfam" id="PF00583">
    <property type="entry name" value="Acetyltransf_1"/>
    <property type="match status" value="1"/>
</dbReference>
<organism evidence="4 5">
    <name type="scientific">Paenibacillus taihuensis</name>
    <dbReference type="NCBI Taxonomy" id="1156355"/>
    <lineage>
        <taxon>Bacteria</taxon>
        <taxon>Bacillati</taxon>
        <taxon>Bacillota</taxon>
        <taxon>Bacilli</taxon>
        <taxon>Bacillales</taxon>
        <taxon>Paenibacillaceae</taxon>
        <taxon>Paenibacillus</taxon>
    </lineage>
</organism>
<evidence type="ECO:0000313" key="5">
    <source>
        <dbReference type="Proteomes" id="UP000256304"/>
    </source>
</evidence>
<dbReference type="GO" id="GO:0016747">
    <property type="term" value="F:acyltransferase activity, transferring groups other than amino-acyl groups"/>
    <property type="evidence" value="ECO:0007669"/>
    <property type="project" value="InterPro"/>
</dbReference>
<protein>
    <recommendedName>
        <fullName evidence="3">N-acetyltransferase domain-containing protein</fullName>
    </recommendedName>
</protein>
<dbReference type="InterPro" id="IPR050680">
    <property type="entry name" value="YpeA/RimI_acetyltransf"/>
</dbReference>